<dbReference type="EMBL" id="PNBA02000002">
    <property type="protein sequence ID" value="KAG6433776.1"/>
    <property type="molecule type" value="Genomic_DNA"/>
</dbReference>
<dbReference type="GO" id="GO:0016094">
    <property type="term" value="P:polyprenol biosynthetic process"/>
    <property type="evidence" value="ECO:0007669"/>
    <property type="project" value="TreeGrafter"/>
</dbReference>
<evidence type="ECO:0000313" key="5">
    <source>
        <dbReference type="Proteomes" id="UP000298416"/>
    </source>
</evidence>
<dbReference type="PANTHER" id="PTHR10291:SF0">
    <property type="entry name" value="DEHYDRODOLICHYL DIPHOSPHATE SYNTHASE 2"/>
    <property type="match status" value="1"/>
</dbReference>
<evidence type="ECO:0000313" key="4">
    <source>
        <dbReference type="EMBL" id="KAG6433776.1"/>
    </source>
</evidence>
<dbReference type="InterPro" id="IPR001441">
    <property type="entry name" value="UPP_synth-like"/>
</dbReference>
<dbReference type="PANTHER" id="PTHR10291">
    <property type="entry name" value="DEHYDRODOLICHYL DIPHOSPHATE SYNTHASE FAMILY MEMBER"/>
    <property type="match status" value="1"/>
</dbReference>
<evidence type="ECO:0000256" key="3">
    <source>
        <dbReference type="RuleBase" id="RU363018"/>
    </source>
</evidence>
<dbReference type="PROSITE" id="PS01066">
    <property type="entry name" value="UPP_SYNTHASE"/>
    <property type="match status" value="1"/>
</dbReference>
<dbReference type="InterPro" id="IPR018520">
    <property type="entry name" value="UPP_synth-like_CS"/>
</dbReference>
<dbReference type="NCBIfam" id="TIGR00055">
    <property type="entry name" value="uppS"/>
    <property type="match status" value="1"/>
</dbReference>
<sequence>MAEAIYQWSGLSIEKLVSSEPLPKNPAFTKSAMVSLQIKLGLPAPHLSNSLDLKQVPLPPRALSSSAKHPGEEAALLRESMPRHVAVIMDGNRRWARMRGLPVGSGYEAGLRALKRTVELSSNLGIRVLTVFAFSSDNWFRPKVEVDVLMALFDRGLREELQNLLSADVRISIIGDSSKLFNSLQALLANAIETTKKNSKLHLIIAVNYTGRSDVVQACQKVAAKVKDGVIEPGDIDEVVFERELGTNCTDFPHPDLLIRTSGELRVSNFLLWQLAHTELYFTDSLWPDFGEDEFLQALTSFQQRQRRFGC</sequence>
<name>A0A8X8YJV3_SALSN</name>
<keyword evidence="5" id="KW-1185">Reference proteome</keyword>
<comment type="caution">
    <text evidence="4">The sequence shown here is derived from an EMBL/GenBank/DDBJ whole genome shotgun (WGS) entry which is preliminary data.</text>
</comment>
<reference evidence="4" key="1">
    <citation type="submission" date="2018-01" db="EMBL/GenBank/DDBJ databases">
        <authorList>
            <person name="Mao J.F."/>
        </authorList>
    </citation>
    <scope>NUCLEOTIDE SEQUENCE</scope>
    <source>
        <strain evidence="4">Huo1</strain>
        <tissue evidence="4">Leaf</tissue>
    </source>
</reference>
<dbReference type="SUPFAM" id="SSF64005">
    <property type="entry name" value="Undecaprenyl diphosphate synthase"/>
    <property type="match status" value="1"/>
</dbReference>
<keyword evidence="2 3" id="KW-0808">Transferase</keyword>
<dbReference type="InterPro" id="IPR036424">
    <property type="entry name" value="UPP_synth-like_sf"/>
</dbReference>
<protein>
    <recommendedName>
        <fullName evidence="3">Alkyl transferase</fullName>
        <ecNumber evidence="3">2.5.1.-</ecNumber>
    </recommendedName>
</protein>
<reference evidence="4" key="2">
    <citation type="submission" date="2020-08" db="EMBL/GenBank/DDBJ databases">
        <title>Plant Genome Project.</title>
        <authorList>
            <person name="Zhang R.-G."/>
        </authorList>
    </citation>
    <scope>NUCLEOTIDE SEQUENCE</scope>
    <source>
        <strain evidence="4">Huo1</strain>
        <tissue evidence="4">Leaf</tissue>
    </source>
</reference>
<dbReference type="OrthoDB" id="4173905at2759"/>
<organism evidence="4">
    <name type="scientific">Salvia splendens</name>
    <name type="common">Scarlet sage</name>
    <dbReference type="NCBI Taxonomy" id="180675"/>
    <lineage>
        <taxon>Eukaryota</taxon>
        <taxon>Viridiplantae</taxon>
        <taxon>Streptophyta</taxon>
        <taxon>Embryophyta</taxon>
        <taxon>Tracheophyta</taxon>
        <taxon>Spermatophyta</taxon>
        <taxon>Magnoliopsida</taxon>
        <taxon>eudicotyledons</taxon>
        <taxon>Gunneridae</taxon>
        <taxon>Pentapetalae</taxon>
        <taxon>asterids</taxon>
        <taxon>lamiids</taxon>
        <taxon>Lamiales</taxon>
        <taxon>Lamiaceae</taxon>
        <taxon>Nepetoideae</taxon>
        <taxon>Mentheae</taxon>
        <taxon>Salviinae</taxon>
        <taxon>Salvia</taxon>
        <taxon>Salvia subgen. Calosphace</taxon>
        <taxon>core Calosphace</taxon>
    </lineage>
</organism>
<dbReference type="AlphaFoldDB" id="A0A8X8YJV3"/>
<dbReference type="GO" id="GO:0045547">
    <property type="term" value="F:ditrans,polycis-polyprenyl diphosphate synthase [(2E,6E)-farnesyl diphosphate specific] activity"/>
    <property type="evidence" value="ECO:0007669"/>
    <property type="project" value="TreeGrafter"/>
</dbReference>
<dbReference type="GO" id="GO:0009409">
    <property type="term" value="P:response to cold"/>
    <property type="evidence" value="ECO:0007669"/>
    <property type="project" value="TreeGrafter"/>
</dbReference>
<dbReference type="GO" id="GO:0009570">
    <property type="term" value="C:chloroplast stroma"/>
    <property type="evidence" value="ECO:0007669"/>
    <property type="project" value="TreeGrafter"/>
</dbReference>
<dbReference type="GO" id="GO:0009668">
    <property type="term" value="P:plastid membrane organization"/>
    <property type="evidence" value="ECO:0007669"/>
    <property type="project" value="TreeGrafter"/>
</dbReference>
<evidence type="ECO:0000256" key="2">
    <source>
        <dbReference type="ARBA" id="ARBA00022679"/>
    </source>
</evidence>
<dbReference type="HAMAP" id="MF_01139">
    <property type="entry name" value="ISPT"/>
    <property type="match status" value="1"/>
</dbReference>
<dbReference type="Proteomes" id="UP000298416">
    <property type="component" value="Unassembled WGS sequence"/>
</dbReference>
<accession>A0A8X8YJV3</accession>
<evidence type="ECO:0000256" key="1">
    <source>
        <dbReference type="ARBA" id="ARBA00001946"/>
    </source>
</evidence>
<proteinExistence type="inferred from homology"/>
<dbReference type="Gene3D" id="3.40.1180.10">
    <property type="entry name" value="Decaprenyl diphosphate synthase-like"/>
    <property type="match status" value="1"/>
</dbReference>
<dbReference type="FunFam" id="3.40.1180.10:FF:000001">
    <property type="entry name" value="(2E,6E)-farnesyl-diphosphate-specific ditrans,polycis-undecaprenyl-diphosphate synthase"/>
    <property type="match status" value="1"/>
</dbReference>
<dbReference type="EC" id="2.5.1.-" evidence="3"/>
<gene>
    <name evidence="4" type="ORF">SASPL_105393</name>
</gene>
<comment type="similarity">
    <text evidence="3">Belongs to the UPP synthase family.</text>
</comment>
<dbReference type="CDD" id="cd00475">
    <property type="entry name" value="Cis_IPPS"/>
    <property type="match status" value="1"/>
</dbReference>
<dbReference type="GO" id="GO:0000287">
    <property type="term" value="F:magnesium ion binding"/>
    <property type="evidence" value="ECO:0007669"/>
    <property type="project" value="UniProtKB-ARBA"/>
</dbReference>
<comment type="cofactor">
    <cofactor evidence="1">
        <name>Mg(2+)</name>
        <dbReference type="ChEBI" id="CHEBI:18420"/>
    </cofactor>
</comment>
<dbReference type="Pfam" id="PF01255">
    <property type="entry name" value="Prenyltransf"/>
    <property type="match status" value="1"/>
</dbReference>